<keyword evidence="5" id="KW-1185">Reference proteome</keyword>
<dbReference type="OrthoDB" id="4356994at2759"/>
<sequence>MSPDAPSSERKRPRPSSETSRPAYPRKRAAQACHTCRRRRTKCDNERPACTSCMRLEIECVYQESDKSSFDSASLAILQRLDVLEDLFKVAHPETLRSHAIPQEPSPQDTAQSVRSALPERPLPSEAYSINIETTLRWPALKVENQGPRPGLRSIAQTRNASSGPRPLSTSDLDATDTGSLLRHFLDSFHIYNPVLEISRVEEHVKSTVYNALVSQRADNKANTNSFSYLRWGTIAIPVITPDSESSFAFCQSDQFRRAESFFLAAQRRMGPALCNSGIIEAQIFFLAGVYLMTTMRPFESWRMFIQALACCQTLQPSSGDPQQEGSQMYRSIYWTCFKSELELRLELNIAENSVWNLQYPEFFPAPPKSLQSQGEGTWYFYLAEIALRRLGNRILTHTCQFKPSESSSADRVSKTVDFEQQAYSWLESLPTSLRLEGSHHENINGSDEYAPLRFILNGHLLDCYEMMYWPFMVDAIHGILHDDAHSRTFAKKGFDICIRRIKENEAGFKHRHHGTWLMLRSCTRSALILLAAARSNLRLDSAPPADWAVHVIKVTELLRYWKDEVPDAGDRLRILDELLKCTHKPG</sequence>
<dbReference type="SUPFAM" id="SSF57701">
    <property type="entry name" value="Zn2/Cys6 DNA-binding domain"/>
    <property type="match status" value="1"/>
</dbReference>
<dbReference type="AlphaFoldDB" id="A0A0P7BIA6"/>
<name>A0A0P7BIA6_9HYPO</name>
<feature type="region of interest" description="Disordered" evidence="2">
    <location>
        <begin position="1"/>
        <end position="31"/>
    </location>
</feature>
<feature type="region of interest" description="Disordered" evidence="2">
    <location>
        <begin position="143"/>
        <end position="173"/>
    </location>
</feature>
<dbReference type="Gene3D" id="4.10.240.10">
    <property type="entry name" value="Zn(2)-C6 fungal-type DNA-binding domain"/>
    <property type="match status" value="1"/>
</dbReference>
<accession>A0A0P7BIA6</accession>
<dbReference type="GO" id="GO:0000981">
    <property type="term" value="F:DNA-binding transcription factor activity, RNA polymerase II-specific"/>
    <property type="evidence" value="ECO:0007669"/>
    <property type="project" value="InterPro"/>
</dbReference>
<comment type="caution">
    <text evidence="4">The sequence shown here is derived from an EMBL/GenBank/DDBJ whole genome shotgun (WGS) entry which is preliminary data.</text>
</comment>
<dbReference type="Pfam" id="PF00172">
    <property type="entry name" value="Zn_clus"/>
    <property type="match status" value="1"/>
</dbReference>
<dbReference type="PANTHER" id="PTHR47785:SF7">
    <property type="entry name" value="ZN(II)2CYS6 TRANSCRIPTION FACTOR (EUROFUNG)"/>
    <property type="match status" value="1"/>
</dbReference>
<evidence type="ECO:0000259" key="3">
    <source>
        <dbReference type="PROSITE" id="PS50048"/>
    </source>
</evidence>
<feature type="region of interest" description="Disordered" evidence="2">
    <location>
        <begin position="98"/>
        <end position="120"/>
    </location>
</feature>
<organism evidence="4 5">
    <name type="scientific">Neonectria ditissima</name>
    <dbReference type="NCBI Taxonomy" id="78410"/>
    <lineage>
        <taxon>Eukaryota</taxon>
        <taxon>Fungi</taxon>
        <taxon>Dikarya</taxon>
        <taxon>Ascomycota</taxon>
        <taxon>Pezizomycotina</taxon>
        <taxon>Sordariomycetes</taxon>
        <taxon>Hypocreomycetidae</taxon>
        <taxon>Hypocreales</taxon>
        <taxon>Nectriaceae</taxon>
        <taxon>Neonectria</taxon>
    </lineage>
</organism>
<dbReference type="PROSITE" id="PS00463">
    <property type="entry name" value="ZN2_CY6_FUNGAL_1"/>
    <property type="match status" value="1"/>
</dbReference>
<dbReference type="EMBL" id="LKCW01000036">
    <property type="protein sequence ID" value="KPM43245.1"/>
    <property type="molecule type" value="Genomic_DNA"/>
</dbReference>
<dbReference type="PANTHER" id="PTHR47785">
    <property type="entry name" value="ZN(II)2CYS6 TRANSCRIPTION FACTOR (EUROFUNG)-RELATED-RELATED"/>
    <property type="match status" value="1"/>
</dbReference>
<dbReference type="PROSITE" id="PS50048">
    <property type="entry name" value="ZN2_CY6_FUNGAL_2"/>
    <property type="match status" value="1"/>
</dbReference>
<dbReference type="InterPro" id="IPR036864">
    <property type="entry name" value="Zn2-C6_fun-type_DNA-bd_sf"/>
</dbReference>
<dbReference type="InterPro" id="IPR001138">
    <property type="entry name" value="Zn2Cys6_DnaBD"/>
</dbReference>
<evidence type="ECO:0000313" key="5">
    <source>
        <dbReference type="Proteomes" id="UP000050424"/>
    </source>
</evidence>
<dbReference type="GO" id="GO:0008270">
    <property type="term" value="F:zinc ion binding"/>
    <property type="evidence" value="ECO:0007669"/>
    <property type="project" value="InterPro"/>
</dbReference>
<keyword evidence="1" id="KW-0539">Nucleus</keyword>
<evidence type="ECO:0000256" key="1">
    <source>
        <dbReference type="ARBA" id="ARBA00023242"/>
    </source>
</evidence>
<feature type="domain" description="Zn(2)-C6 fungal-type" evidence="3">
    <location>
        <begin position="32"/>
        <end position="62"/>
    </location>
</feature>
<protein>
    <recommendedName>
        <fullName evidence="3">Zn(2)-C6 fungal-type domain-containing protein</fullName>
    </recommendedName>
</protein>
<proteinExistence type="predicted"/>
<dbReference type="Proteomes" id="UP000050424">
    <property type="component" value="Unassembled WGS sequence"/>
</dbReference>
<feature type="compositionally biased region" description="Polar residues" evidence="2">
    <location>
        <begin position="106"/>
        <end position="115"/>
    </location>
</feature>
<dbReference type="SMART" id="SM00066">
    <property type="entry name" value="GAL4"/>
    <property type="match status" value="1"/>
</dbReference>
<dbReference type="CDD" id="cd12148">
    <property type="entry name" value="fungal_TF_MHR"/>
    <property type="match status" value="1"/>
</dbReference>
<dbReference type="CDD" id="cd00067">
    <property type="entry name" value="GAL4"/>
    <property type="match status" value="1"/>
</dbReference>
<dbReference type="InterPro" id="IPR053181">
    <property type="entry name" value="EcdB-like_regulator"/>
</dbReference>
<evidence type="ECO:0000256" key="2">
    <source>
        <dbReference type="SAM" id="MobiDB-lite"/>
    </source>
</evidence>
<dbReference type="STRING" id="78410.A0A0P7BIA6"/>
<feature type="compositionally biased region" description="Polar residues" evidence="2">
    <location>
        <begin position="155"/>
        <end position="173"/>
    </location>
</feature>
<reference evidence="4 5" key="1">
    <citation type="submission" date="2015-09" db="EMBL/GenBank/DDBJ databases">
        <title>Draft genome of a European isolate of the apple canker pathogen Neonectria ditissima.</title>
        <authorList>
            <person name="Gomez-Cortecero A."/>
            <person name="Harrison R.J."/>
            <person name="Armitage A.D."/>
        </authorList>
    </citation>
    <scope>NUCLEOTIDE SEQUENCE [LARGE SCALE GENOMIC DNA]</scope>
    <source>
        <strain evidence="4 5">R09/05</strain>
    </source>
</reference>
<evidence type="ECO:0000313" key="4">
    <source>
        <dbReference type="EMBL" id="KPM43245.1"/>
    </source>
</evidence>
<gene>
    <name evidence="4" type="ORF">AK830_g3322</name>
</gene>